<evidence type="ECO:0000256" key="1">
    <source>
        <dbReference type="SAM" id="MobiDB-lite"/>
    </source>
</evidence>
<gene>
    <name evidence="3" type="ORF">PZE19_10695</name>
</gene>
<evidence type="ECO:0000313" key="4">
    <source>
        <dbReference type="Proteomes" id="UP001216907"/>
    </source>
</evidence>
<dbReference type="NCBIfam" id="TIGR02532">
    <property type="entry name" value="IV_pilin_GFxxxE"/>
    <property type="match status" value="1"/>
</dbReference>
<dbReference type="InterPro" id="IPR012902">
    <property type="entry name" value="N_methyl_site"/>
</dbReference>
<dbReference type="EMBL" id="JARRAG010000002">
    <property type="protein sequence ID" value="MDG3004245.1"/>
    <property type="molecule type" value="Genomic_DNA"/>
</dbReference>
<dbReference type="SUPFAM" id="SSF54523">
    <property type="entry name" value="Pili subunits"/>
    <property type="match status" value="1"/>
</dbReference>
<protein>
    <submittedName>
        <fullName evidence="3">DUF1559 domain-containing protein</fullName>
    </submittedName>
</protein>
<evidence type="ECO:0000313" key="3">
    <source>
        <dbReference type="EMBL" id="MDG3004245.1"/>
    </source>
</evidence>
<feature type="domain" description="DUF1559" evidence="2">
    <location>
        <begin position="38"/>
        <end position="297"/>
    </location>
</feature>
<evidence type="ECO:0000259" key="2">
    <source>
        <dbReference type="Pfam" id="PF07596"/>
    </source>
</evidence>
<organism evidence="3 4">
    <name type="scientific">Paludisphaera mucosa</name>
    <dbReference type="NCBI Taxonomy" id="3030827"/>
    <lineage>
        <taxon>Bacteria</taxon>
        <taxon>Pseudomonadati</taxon>
        <taxon>Planctomycetota</taxon>
        <taxon>Planctomycetia</taxon>
        <taxon>Isosphaerales</taxon>
        <taxon>Isosphaeraceae</taxon>
        <taxon>Paludisphaera</taxon>
    </lineage>
</organism>
<dbReference type="Pfam" id="PF07963">
    <property type="entry name" value="N_methyl"/>
    <property type="match status" value="1"/>
</dbReference>
<dbReference type="NCBIfam" id="TIGR04294">
    <property type="entry name" value="pre_pil_HX9DG"/>
    <property type="match status" value="1"/>
</dbReference>
<dbReference type="InterPro" id="IPR045584">
    <property type="entry name" value="Pilin-like"/>
</dbReference>
<dbReference type="InterPro" id="IPR011453">
    <property type="entry name" value="DUF1559"/>
</dbReference>
<accession>A0ABT6F9H5</accession>
<proteinExistence type="predicted"/>
<dbReference type="Proteomes" id="UP001216907">
    <property type="component" value="Unassembled WGS sequence"/>
</dbReference>
<dbReference type="PANTHER" id="PTHR30093:SF2">
    <property type="entry name" value="TYPE II SECRETION SYSTEM PROTEIN H"/>
    <property type="match status" value="1"/>
</dbReference>
<feature type="region of interest" description="Disordered" evidence="1">
    <location>
        <begin position="152"/>
        <end position="172"/>
    </location>
</feature>
<dbReference type="RefSeq" id="WP_277860606.1">
    <property type="nucleotide sequence ID" value="NZ_JARRAG010000002.1"/>
</dbReference>
<dbReference type="InterPro" id="IPR027558">
    <property type="entry name" value="Pre_pil_HX9DG_C"/>
</dbReference>
<keyword evidence="4" id="KW-1185">Reference proteome</keyword>
<name>A0ABT6F9H5_9BACT</name>
<dbReference type="Gene3D" id="3.30.700.10">
    <property type="entry name" value="Glycoprotein, Type 4 Pilin"/>
    <property type="match status" value="1"/>
</dbReference>
<dbReference type="Pfam" id="PF07596">
    <property type="entry name" value="SBP_bac_10"/>
    <property type="match status" value="1"/>
</dbReference>
<comment type="caution">
    <text evidence="3">The sequence shown here is derived from an EMBL/GenBank/DDBJ whole genome shotgun (WGS) entry which is preliminary data.</text>
</comment>
<dbReference type="PROSITE" id="PS00409">
    <property type="entry name" value="PROKAR_NTER_METHYL"/>
    <property type="match status" value="1"/>
</dbReference>
<reference evidence="3 4" key="1">
    <citation type="submission" date="2023-03" db="EMBL/GenBank/DDBJ databases">
        <title>Paludisphaera mucosa sp. nov. a novel planctomycete from northern fen.</title>
        <authorList>
            <person name="Ivanova A."/>
        </authorList>
    </citation>
    <scope>NUCLEOTIDE SEQUENCE [LARGE SCALE GENOMIC DNA]</scope>
    <source>
        <strain evidence="3 4">Pla2</strain>
    </source>
</reference>
<sequence>MRRNPLGRHRKSGFTLIELLVVIAIIGVLVALLLPAVQSAREAANRSQCQNNLKQFGLAAQQYHDSFNAFPAGWYCMPPVYDTANPNTVIGGDVTGCATTGTPYQPYQWSGLVGVFNKMEQGNLFNEINFSYAPNHVVNTTAVRRTLTNFVCPSNRRPETTTQTGSAQKMGPSDYRGNMAAGMILPDSAGNCPTQDPTNVYCLNFDNGMTYQNSSVGMADITDGSTNTCLMGETIAPNGVWAPATSCCVRTNNDRTINRPIVSNGQNYYTYWSSKHPGLVNFVNCDGSVRTVSATIAKPVLNKLMTRNGGETISADETK</sequence>
<dbReference type="PANTHER" id="PTHR30093">
    <property type="entry name" value="GENERAL SECRETION PATHWAY PROTEIN G"/>
    <property type="match status" value="1"/>
</dbReference>